<feature type="domain" description="Inositolphosphotransferase Aur1/Ipt1" evidence="6">
    <location>
        <begin position="149"/>
        <end position="353"/>
    </location>
</feature>
<protein>
    <submittedName>
        <fullName evidence="7">Membrane protein</fullName>
    </submittedName>
</protein>
<feature type="transmembrane region" description="Helical" evidence="5">
    <location>
        <begin position="58"/>
        <end position="84"/>
    </location>
</feature>
<feature type="transmembrane region" description="Helical" evidence="5">
    <location>
        <begin position="105"/>
        <end position="126"/>
    </location>
</feature>
<dbReference type="InterPro" id="IPR026841">
    <property type="entry name" value="Aur1/Ipt1"/>
</dbReference>
<keyword evidence="8" id="KW-1185">Reference proteome</keyword>
<keyword evidence="4 5" id="KW-0472">Membrane</keyword>
<evidence type="ECO:0000256" key="1">
    <source>
        <dbReference type="ARBA" id="ARBA00004141"/>
    </source>
</evidence>
<feature type="transmembrane region" description="Helical" evidence="5">
    <location>
        <begin position="33"/>
        <end position="52"/>
    </location>
</feature>
<evidence type="ECO:0000256" key="5">
    <source>
        <dbReference type="SAM" id="Phobius"/>
    </source>
</evidence>
<evidence type="ECO:0000259" key="6">
    <source>
        <dbReference type="Pfam" id="PF14378"/>
    </source>
</evidence>
<feature type="transmembrane region" description="Helical" evidence="5">
    <location>
        <begin position="316"/>
        <end position="336"/>
    </location>
</feature>
<keyword evidence="2 5" id="KW-0812">Transmembrane</keyword>
<dbReference type="Pfam" id="PF14378">
    <property type="entry name" value="PAP2_3"/>
    <property type="match status" value="1"/>
</dbReference>
<dbReference type="AlphaFoldDB" id="A0A0C3I5G2"/>
<evidence type="ECO:0000313" key="8">
    <source>
        <dbReference type="Proteomes" id="UP000031977"/>
    </source>
</evidence>
<name>A0A0C3I5G2_9VIBR</name>
<dbReference type="Proteomes" id="UP000031977">
    <property type="component" value="Unassembled WGS sequence"/>
</dbReference>
<dbReference type="STRING" id="50718.SU60_14350"/>
<evidence type="ECO:0000256" key="4">
    <source>
        <dbReference type="ARBA" id="ARBA00023136"/>
    </source>
</evidence>
<evidence type="ECO:0000256" key="2">
    <source>
        <dbReference type="ARBA" id="ARBA00022692"/>
    </source>
</evidence>
<reference evidence="7 8" key="1">
    <citation type="submission" date="2015-01" db="EMBL/GenBank/DDBJ databases">
        <title>Draft genome of Vibrio mytili type strain CAIM 528.</title>
        <authorList>
            <person name="Gonzalez-Castillo A."/>
            <person name="Gomez-Gil B."/>
            <person name="Enciso-Ibarra J."/>
        </authorList>
    </citation>
    <scope>NUCLEOTIDE SEQUENCE [LARGE SCALE GENOMIC DNA]</scope>
    <source>
        <strain evidence="7 8">CAIM 528</strain>
    </source>
</reference>
<dbReference type="GO" id="GO:0016020">
    <property type="term" value="C:membrane"/>
    <property type="evidence" value="ECO:0007669"/>
    <property type="project" value="UniProtKB-SubCell"/>
</dbReference>
<dbReference type="InterPro" id="IPR052185">
    <property type="entry name" value="IPC_Synthase-Related"/>
</dbReference>
<dbReference type="OrthoDB" id="9816314at2"/>
<comment type="caution">
    <text evidence="7">The sequence shown here is derived from an EMBL/GenBank/DDBJ whole genome shotgun (WGS) entry which is preliminary data.</text>
</comment>
<feature type="transmembrane region" description="Helical" evidence="5">
    <location>
        <begin position="180"/>
        <end position="198"/>
    </location>
</feature>
<evidence type="ECO:0000313" key="7">
    <source>
        <dbReference type="EMBL" id="KIN10275.1"/>
    </source>
</evidence>
<keyword evidence="3 5" id="KW-1133">Transmembrane helix</keyword>
<dbReference type="PANTHER" id="PTHR31310:SF7">
    <property type="entry name" value="PA-PHOSPHATASE RELATED-FAMILY PROTEIN DDB_G0268928"/>
    <property type="match status" value="1"/>
</dbReference>
<comment type="subcellular location">
    <subcellularLocation>
        <location evidence="1">Membrane</location>
        <topology evidence="1">Multi-pass membrane protein</topology>
    </subcellularLocation>
</comment>
<feature type="transmembrane region" description="Helical" evidence="5">
    <location>
        <begin position="287"/>
        <end position="309"/>
    </location>
</feature>
<proteinExistence type="predicted"/>
<dbReference type="EMBL" id="JXOK01000053">
    <property type="protein sequence ID" value="KIN10275.1"/>
    <property type="molecule type" value="Genomic_DNA"/>
</dbReference>
<gene>
    <name evidence="7" type="ORF">SU60_14350</name>
</gene>
<feature type="transmembrane region" description="Helical" evidence="5">
    <location>
        <begin position="210"/>
        <end position="228"/>
    </location>
</feature>
<sequence>MTQERKLSITITWRERVDVELSSIKKHLLVDKVLYLYCLITTFIIYLLSYFVNSTIAYSFITYLKTMGVALYITGISFSIYYYLYLILNKEKYILKNFFTKIINFLFPAGRIVSIFISLLAFNLIFSNHTFLKSLIPKINPFKWDIIFSEVDKFIHFGFYPWEITHAIFSSPLSSLAINFAYNIWFFFMWGLLIFFIVYKNKPQLRQQFLLCFSLSWMIIGVFFATIFSSAGPCFLELITGNNQYAPLMIKLTNQNQFLMDMHIGKLWALPTQQHLWKEYMTHANSIGSGISAMPSMHVSIAIIMALSVYRINKKIGFFAYAYAILILIGSVHLGWHYAIDGYVSIFLTIALWKLIGYLVKKIRSLKYK</sequence>
<accession>A0A0C3I5G2</accession>
<dbReference type="Gene3D" id="1.20.144.10">
    <property type="entry name" value="Phosphatidic acid phosphatase type 2/haloperoxidase"/>
    <property type="match status" value="1"/>
</dbReference>
<feature type="transmembrane region" description="Helical" evidence="5">
    <location>
        <begin position="342"/>
        <end position="360"/>
    </location>
</feature>
<organism evidence="7 8">
    <name type="scientific">Vibrio mytili</name>
    <dbReference type="NCBI Taxonomy" id="50718"/>
    <lineage>
        <taxon>Bacteria</taxon>
        <taxon>Pseudomonadati</taxon>
        <taxon>Pseudomonadota</taxon>
        <taxon>Gammaproteobacteria</taxon>
        <taxon>Vibrionales</taxon>
        <taxon>Vibrionaceae</taxon>
        <taxon>Vibrio</taxon>
    </lineage>
</organism>
<evidence type="ECO:0000256" key="3">
    <source>
        <dbReference type="ARBA" id="ARBA00022989"/>
    </source>
</evidence>
<dbReference type="PANTHER" id="PTHR31310">
    <property type="match status" value="1"/>
</dbReference>